<organism evidence="2 3">
    <name type="scientific">Mesorhizobium retamae</name>
    <dbReference type="NCBI Taxonomy" id="2912854"/>
    <lineage>
        <taxon>Bacteria</taxon>
        <taxon>Pseudomonadati</taxon>
        <taxon>Pseudomonadota</taxon>
        <taxon>Alphaproteobacteria</taxon>
        <taxon>Hyphomicrobiales</taxon>
        <taxon>Phyllobacteriaceae</taxon>
        <taxon>Mesorhizobium</taxon>
    </lineage>
</organism>
<reference evidence="2 3" key="1">
    <citation type="submission" date="2022-02" db="EMBL/GenBank/DDBJ databases">
        <title>Draft genome sequence of Mezorhizobium retamae strain IRAMC:0171 isolated from Retama raetam nodules.</title>
        <authorList>
            <person name="Bengaied R."/>
            <person name="Sbissi I."/>
            <person name="Huber K."/>
            <person name="Ghodbane F."/>
            <person name="Nouioui I."/>
            <person name="Tarhouni M."/>
            <person name="Gtari M."/>
        </authorList>
    </citation>
    <scope>NUCLEOTIDE SEQUENCE [LARGE SCALE GENOMIC DNA]</scope>
    <source>
        <strain evidence="2 3">IRAMC:0171</strain>
    </source>
</reference>
<name>A0ABS9QLH6_9HYPH</name>
<keyword evidence="3" id="KW-1185">Reference proteome</keyword>
<feature type="chain" id="PRO_5045680156" evidence="1">
    <location>
        <begin position="21"/>
        <end position="137"/>
    </location>
</feature>
<dbReference type="RefSeq" id="WP_239369067.1">
    <property type="nucleotide sequence ID" value="NZ_JAKREW010000027.1"/>
</dbReference>
<accession>A0ABS9QLH6</accession>
<keyword evidence="1" id="KW-0732">Signal</keyword>
<evidence type="ECO:0000313" key="3">
    <source>
        <dbReference type="Proteomes" id="UP001201701"/>
    </source>
</evidence>
<proteinExistence type="predicted"/>
<evidence type="ECO:0000313" key="2">
    <source>
        <dbReference type="EMBL" id="MCG7507688.1"/>
    </source>
</evidence>
<dbReference type="PROSITE" id="PS51257">
    <property type="entry name" value="PROKAR_LIPOPROTEIN"/>
    <property type="match status" value="1"/>
</dbReference>
<sequence length="137" mass="14254">MIKILVAAGASLLAVSAASAQSCQKNFKTEGVPMITAVSYKSSGTFPKLDARKALDNAHRAMLAEGFEDIDVDKAMGSLTAKQETSGSGREQTLRVVVRKSGKGSRVDVVFKVQAGQVAPEGATRDAICRVIEGAAG</sequence>
<evidence type="ECO:0000256" key="1">
    <source>
        <dbReference type="SAM" id="SignalP"/>
    </source>
</evidence>
<feature type="signal peptide" evidence="1">
    <location>
        <begin position="1"/>
        <end position="20"/>
    </location>
</feature>
<dbReference type="EMBL" id="JAKREW010000027">
    <property type="protein sequence ID" value="MCG7507688.1"/>
    <property type="molecule type" value="Genomic_DNA"/>
</dbReference>
<comment type="caution">
    <text evidence="2">The sequence shown here is derived from an EMBL/GenBank/DDBJ whole genome shotgun (WGS) entry which is preliminary data.</text>
</comment>
<dbReference type="Proteomes" id="UP001201701">
    <property type="component" value="Unassembled WGS sequence"/>
</dbReference>
<gene>
    <name evidence="2" type="ORF">L4923_21865</name>
</gene>
<protein>
    <submittedName>
        <fullName evidence="2">Uncharacterized protein</fullName>
    </submittedName>
</protein>